<dbReference type="EMBL" id="AP022660">
    <property type="protein sequence ID" value="BCA49115.1"/>
    <property type="molecule type" value="Genomic_DNA"/>
</dbReference>
<evidence type="ECO:0000256" key="9">
    <source>
        <dbReference type="RuleBase" id="RU004320"/>
    </source>
</evidence>
<dbReference type="Proteomes" id="UP000095541">
    <property type="component" value="Unassembled WGS sequence"/>
</dbReference>
<comment type="function">
    <text evidence="7">Catalyzes the release of premature peptidyl moieties from peptidyl-tRNA molecules trapped in stalled 50S ribosomal subunits, and thus maintains levels of free tRNAs and 50S ribosomes.</text>
</comment>
<accession>A0A0N7IAH7</accession>
<comment type="subcellular location">
    <subcellularLocation>
        <location evidence="7">Cytoplasm</location>
    </subcellularLocation>
</comment>
<dbReference type="PROSITE" id="PS01195">
    <property type="entry name" value="PEPT_TRNA_HYDROL_1"/>
    <property type="match status" value="1"/>
</dbReference>
<reference evidence="10 15" key="2">
    <citation type="submission" date="2020-02" db="EMBL/GenBank/DDBJ databases">
        <title>Whole-genome sequencing and comparative analysis of the genomes of Bacteroides thetaiotaomicron and Escherichia coli isolated from a healthy resident in Vietnam.</title>
        <authorList>
            <person name="Mohsin M."/>
            <person name="Tanaka K."/>
            <person name="Kawahara R."/>
            <person name="Kondo S."/>
            <person name="Noguchi H."/>
            <person name="Motooka D."/>
            <person name="Nakamura S."/>
            <person name="Khong D.T."/>
            <person name="Nguyen T.N."/>
            <person name="Tran H.T."/>
            <person name="Yamamoto Y."/>
        </authorList>
    </citation>
    <scope>NUCLEOTIDE SEQUENCE [LARGE SCALE GENOMIC DNA]</scope>
    <source>
        <strain evidence="10 15">F9-2</strain>
    </source>
</reference>
<comment type="function">
    <text evidence="7">Hydrolyzes ribosome-free peptidyl-tRNAs (with 1 or more amino acids incorporated), which drop off the ribosome during protein synthesis, or as a result of ribosome stalling.</text>
</comment>
<sequence length="189" mass="21089">MIKYLIVGLGNIGPEYHETRHNIGFMTVEALARINNAPPFIDGRYGFTTSFSIKGRQLILLKPSTFMNLSGLAVRYWMQKENIPLENVLIVVDDLALPFGTLRLKGKGSDAGHNGLKHIAAILGTQNYARLRFGIGNDFPKGGQIDYVLGHFTDEDRKTMDERLETAGEIIKSFCLAGIDITMNQFNKK</sequence>
<evidence type="ECO:0000256" key="8">
    <source>
        <dbReference type="RuleBase" id="RU000673"/>
    </source>
</evidence>
<evidence type="ECO:0000256" key="6">
    <source>
        <dbReference type="ARBA" id="ARBA00050038"/>
    </source>
</evidence>
<accession>C6ITV3</accession>
<dbReference type="PANTHER" id="PTHR17224">
    <property type="entry name" value="PEPTIDYL-TRNA HYDROLASE"/>
    <property type="match status" value="1"/>
</dbReference>
<evidence type="ECO:0000313" key="14">
    <source>
        <dbReference type="Proteomes" id="UP000095576"/>
    </source>
</evidence>
<comment type="subunit">
    <text evidence="7">Monomer.</text>
</comment>
<feature type="active site" description="Proton acceptor" evidence="7">
    <location>
        <position position="21"/>
    </location>
</feature>
<keyword evidence="7" id="KW-0963">Cytoplasm</keyword>
<dbReference type="Proteomes" id="UP000500882">
    <property type="component" value="Chromosome"/>
</dbReference>
<dbReference type="GO" id="GO:0005737">
    <property type="term" value="C:cytoplasm"/>
    <property type="evidence" value="ECO:0007669"/>
    <property type="project" value="UniProtKB-SubCell"/>
</dbReference>
<protein>
    <recommendedName>
        <fullName evidence="6 7">Peptidyl-tRNA hydrolase</fullName>
        <shortName evidence="7">Pth</shortName>
        <ecNumber evidence="1 7">3.1.1.29</ecNumber>
    </recommendedName>
</protein>
<keyword evidence="2 7" id="KW-0820">tRNA-binding</keyword>
<dbReference type="GO" id="GO:0000049">
    <property type="term" value="F:tRNA binding"/>
    <property type="evidence" value="ECO:0007669"/>
    <property type="project" value="UniProtKB-UniRule"/>
</dbReference>
<dbReference type="KEGG" id="btho:Btheta7330_03390"/>
<dbReference type="InterPro" id="IPR018171">
    <property type="entry name" value="Pept_tRNA_hydro_CS"/>
</dbReference>
<dbReference type="CDD" id="cd00462">
    <property type="entry name" value="PTH"/>
    <property type="match status" value="1"/>
</dbReference>
<dbReference type="GO" id="GO:0072344">
    <property type="term" value="P:rescue of stalled ribosome"/>
    <property type="evidence" value="ECO:0007669"/>
    <property type="project" value="UniProtKB-UniRule"/>
</dbReference>
<dbReference type="Proteomes" id="UP000095576">
    <property type="component" value="Unassembled WGS sequence"/>
</dbReference>
<evidence type="ECO:0000256" key="4">
    <source>
        <dbReference type="ARBA" id="ARBA00022884"/>
    </source>
</evidence>
<dbReference type="SMR" id="A0A0N7IAH7"/>
<dbReference type="Gene3D" id="3.40.50.1470">
    <property type="entry name" value="Peptidyl-tRNA hydrolase"/>
    <property type="match status" value="1"/>
</dbReference>
<feature type="binding site" evidence="7">
    <location>
        <position position="16"/>
    </location>
    <ligand>
        <name>tRNA</name>
        <dbReference type="ChEBI" id="CHEBI:17843"/>
    </ligand>
</feature>
<evidence type="ECO:0000313" key="11">
    <source>
        <dbReference type="EMBL" id="CUP48383.1"/>
    </source>
</evidence>
<feature type="binding site" evidence="7">
    <location>
        <position position="68"/>
    </location>
    <ligand>
        <name>tRNA</name>
        <dbReference type="ChEBI" id="CHEBI:17843"/>
    </ligand>
</feature>
<evidence type="ECO:0000313" key="10">
    <source>
        <dbReference type="EMBL" id="BCA49115.1"/>
    </source>
</evidence>
<dbReference type="InterPro" id="IPR036416">
    <property type="entry name" value="Pept_tRNA_hydro_sf"/>
</dbReference>
<keyword evidence="3 7" id="KW-0378">Hydrolase</keyword>
<dbReference type="AlphaFoldDB" id="A0A0N7IAH7"/>
<evidence type="ECO:0000256" key="2">
    <source>
        <dbReference type="ARBA" id="ARBA00022555"/>
    </source>
</evidence>
<evidence type="ECO:0000256" key="1">
    <source>
        <dbReference type="ARBA" id="ARBA00013260"/>
    </source>
</evidence>
<evidence type="ECO:0000256" key="7">
    <source>
        <dbReference type="HAMAP-Rule" id="MF_00083"/>
    </source>
</evidence>
<dbReference type="GO" id="GO:0006515">
    <property type="term" value="P:protein quality control for misfolded or incompletely synthesized proteins"/>
    <property type="evidence" value="ECO:0007669"/>
    <property type="project" value="UniProtKB-UniRule"/>
</dbReference>
<dbReference type="EMBL" id="CZAP01000038">
    <property type="protein sequence ID" value="CUQ27472.1"/>
    <property type="molecule type" value="Genomic_DNA"/>
</dbReference>
<evidence type="ECO:0000313" key="15">
    <source>
        <dbReference type="Proteomes" id="UP000500882"/>
    </source>
</evidence>
<organism evidence="11 13">
    <name type="scientific">Bacteroides thetaiotaomicron</name>
    <dbReference type="NCBI Taxonomy" id="818"/>
    <lineage>
        <taxon>Bacteria</taxon>
        <taxon>Pseudomonadati</taxon>
        <taxon>Bacteroidota</taxon>
        <taxon>Bacteroidia</taxon>
        <taxon>Bacteroidales</taxon>
        <taxon>Bacteroidaceae</taxon>
        <taxon>Bacteroides</taxon>
    </lineage>
</organism>
<evidence type="ECO:0000313" key="13">
    <source>
        <dbReference type="Proteomes" id="UP000095541"/>
    </source>
</evidence>
<dbReference type="NCBIfam" id="TIGR00447">
    <property type="entry name" value="pth"/>
    <property type="match status" value="1"/>
</dbReference>
<dbReference type="InterPro" id="IPR001328">
    <property type="entry name" value="Pept_tRNA_hydro"/>
</dbReference>
<comment type="similarity">
    <text evidence="5 7 9">Belongs to the PTH family.</text>
</comment>
<gene>
    <name evidence="7 11" type="primary">pth</name>
    <name evidence="10" type="ORF">BatF92_10570</name>
    <name evidence="12" type="ORF">ERS852511_05024</name>
    <name evidence="11" type="ORF">ERS852557_00738</name>
</gene>
<dbReference type="EMBL" id="CZBI01000001">
    <property type="protein sequence ID" value="CUP48383.1"/>
    <property type="molecule type" value="Genomic_DNA"/>
</dbReference>
<feature type="binding site" evidence="7">
    <location>
        <position position="66"/>
    </location>
    <ligand>
        <name>tRNA</name>
        <dbReference type="ChEBI" id="CHEBI:17843"/>
    </ligand>
</feature>
<dbReference type="PATRIC" id="fig|818.23.peg.3488"/>
<evidence type="ECO:0000313" key="12">
    <source>
        <dbReference type="EMBL" id="CUQ27472.1"/>
    </source>
</evidence>
<keyword evidence="4 7" id="KW-0694">RNA-binding</keyword>
<name>A0A0N7IAH7_BACT4</name>
<dbReference type="FunFam" id="3.40.50.1470:FF:000001">
    <property type="entry name" value="Peptidyl-tRNA hydrolase"/>
    <property type="match status" value="1"/>
</dbReference>
<dbReference type="OMA" id="PNTYMNL"/>
<comment type="catalytic activity">
    <reaction evidence="7 8">
        <text>an N-acyl-L-alpha-aminoacyl-tRNA + H2O = an N-acyl-L-amino acid + a tRNA + H(+)</text>
        <dbReference type="Rhea" id="RHEA:54448"/>
        <dbReference type="Rhea" id="RHEA-COMP:10123"/>
        <dbReference type="Rhea" id="RHEA-COMP:13883"/>
        <dbReference type="ChEBI" id="CHEBI:15377"/>
        <dbReference type="ChEBI" id="CHEBI:15378"/>
        <dbReference type="ChEBI" id="CHEBI:59874"/>
        <dbReference type="ChEBI" id="CHEBI:78442"/>
        <dbReference type="ChEBI" id="CHEBI:138191"/>
        <dbReference type="EC" id="3.1.1.29"/>
    </reaction>
</comment>
<feature type="site" description="Discriminates between blocked and unblocked aminoacyl-tRNA" evidence="7">
    <location>
        <position position="11"/>
    </location>
</feature>
<evidence type="ECO:0000256" key="3">
    <source>
        <dbReference type="ARBA" id="ARBA00022801"/>
    </source>
</evidence>
<dbReference type="Pfam" id="PF01195">
    <property type="entry name" value="Pept_tRNA_hydro"/>
    <property type="match status" value="1"/>
</dbReference>
<dbReference type="EC" id="3.1.1.29" evidence="1 7"/>
<evidence type="ECO:0000256" key="5">
    <source>
        <dbReference type="ARBA" id="ARBA00038063"/>
    </source>
</evidence>
<dbReference type="PANTHER" id="PTHR17224:SF1">
    <property type="entry name" value="PEPTIDYL-TRNA HYDROLASE"/>
    <property type="match status" value="1"/>
</dbReference>
<proteinExistence type="inferred from homology"/>
<dbReference type="GO" id="GO:0004045">
    <property type="term" value="F:peptidyl-tRNA hydrolase activity"/>
    <property type="evidence" value="ECO:0007669"/>
    <property type="project" value="UniProtKB-UniRule"/>
</dbReference>
<feature type="binding site" evidence="7">
    <location>
        <position position="114"/>
    </location>
    <ligand>
        <name>tRNA</name>
        <dbReference type="ChEBI" id="CHEBI:17843"/>
    </ligand>
</feature>
<dbReference type="SUPFAM" id="SSF53178">
    <property type="entry name" value="Peptidyl-tRNA hydrolase-like"/>
    <property type="match status" value="1"/>
</dbReference>
<feature type="site" description="Stabilizes the basic form of H active site to accept a proton" evidence="7">
    <location>
        <position position="93"/>
    </location>
</feature>
<reference evidence="13 14" key="1">
    <citation type="submission" date="2015-09" db="EMBL/GenBank/DDBJ databases">
        <authorList>
            <consortium name="Pathogen Informatics"/>
        </authorList>
    </citation>
    <scope>NUCLEOTIDE SEQUENCE [LARGE SCALE GENOMIC DNA]</scope>
    <source>
        <strain evidence="12 14">2789STDY5834899</strain>
        <strain evidence="11 13">2789STDY5834945</strain>
    </source>
</reference>
<dbReference type="HAMAP" id="MF_00083">
    <property type="entry name" value="Pept_tRNA_hydro_bact"/>
    <property type="match status" value="1"/>
</dbReference>